<dbReference type="EMBL" id="CP016027">
    <property type="protein sequence ID" value="ANJ66111.1"/>
    <property type="molecule type" value="Genomic_DNA"/>
</dbReference>
<dbReference type="AlphaFoldDB" id="A0A191ZE13"/>
<evidence type="ECO:0000256" key="2">
    <source>
        <dbReference type="ARBA" id="ARBA00004754"/>
    </source>
</evidence>
<dbReference type="InterPro" id="IPR036778">
    <property type="entry name" value="OHCU_decarboxylase_sf"/>
</dbReference>
<keyword evidence="6" id="KW-0456">Lyase</keyword>
<dbReference type="InterPro" id="IPR018020">
    <property type="entry name" value="OHCU_decarboxylase"/>
</dbReference>
<evidence type="ECO:0000256" key="3">
    <source>
        <dbReference type="ARBA" id="ARBA00012257"/>
    </source>
</evidence>
<dbReference type="Proteomes" id="UP000078596">
    <property type="component" value="Chromosome"/>
</dbReference>
<evidence type="ECO:0000256" key="6">
    <source>
        <dbReference type="ARBA" id="ARBA00023239"/>
    </source>
</evidence>
<protein>
    <recommendedName>
        <fullName evidence="3">2-oxo-4-hydroxy-4-carboxy-5-ureidoimidazoline decarboxylase</fullName>
        <ecNumber evidence="3">4.1.1.97</ecNumber>
    </recommendedName>
</protein>
<dbReference type="RefSeq" id="WP_066097784.1">
    <property type="nucleotide sequence ID" value="NZ_CP016027.1"/>
</dbReference>
<organism evidence="8 9">
    <name type="scientific">Halothiobacillus diazotrophicus</name>
    <dbReference type="NCBI Taxonomy" id="1860122"/>
    <lineage>
        <taxon>Bacteria</taxon>
        <taxon>Pseudomonadati</taxon>
        <taxon>Pseudomonadota</taxon>
        <taxon>Gammaproteobacteria</taxon>
        <taxon>Chromatiales</taxon>
        <taxon>Halothiobacillaceae</taxon>
        <taxon>Halothiobacillus</taxon>
    </lineage>
</organism>
<keyword evidence="5" id="KW-0210">Decarboxylase</keyword>
<dbReference type="OrthoDB" id="9800909at2"/>
<dbReference type="SUPFAM" id="SSF158694">
    <property type="entry name" value="UraD-Like"/>
    <property type="match status" value="1"/>
</dbReference>
<dbReference type="Pfam" id="PF09349">
    <property type="entry name" value="OHCU_decarbox"/>
    <property type="match status" value="1"/>
</dbReference>
<dbReference type="KEGG" id="haz:A9404_00805"/>
<evidence type="ECO:0000313" key="8">
    <source>
        <dbReference type="EMBL" id="ANJ66111.1"/>
    </source>
</evidence>
<sequence>MSLATVNELPELDALALFRTCCAAEPWAVGMTEGRPYADAVALHRQADALFARLSESDWLQAFAAHPKIGDMSSLQKKYAHTAALAGSEQAGAQQATADVLQRLKDGNDAYDRKFGFIFIVCATNKSAAKMLDLLEARLPNTRAQELVNAAVEQAKITHLRLDKHL</sequence>
<keyword evidence="4" id="KW-0659">Purine metabolism</keyword>
<evidence type="ECO:0000256" key="5">
    <source>
        <dbReference type="ARBA" id="ARBA00022793"/>
    </source>
</evidence>
<dbReference type="GO" id="GO:0019628">
    <property type="term" value="P:urate catabolic process"/>
    <property type="evidence" value="ECO:0007669"/>
    <property type="project" value="TreeGrafter"/>
</dbReference>
<dbReference type="NCBIfam" id="NF010372">
    <property type="entry name" value="PRK13798.1"/>
    <property type="match status" value="1"/>
</dbReference>
<gene>
    <name evidence="8" type="ORF">A9404_00805</name>
</gene>
<dbReference type="STRING" id="1860122.A9404_00805"/>
<evidence type="ECO:0000256" key="4">
    <source>
        <dbReference type="ARBA" id="ARBA00022631"/>
    </source>
</evidence>
<name>A0A191ZE13_9GAMM</name>
<keyword evidence="9" id="KW-1185">Reference proteome</keyword>
<evidence type="ECO:0000259" key="7">
    <source>
        <dbReference type="Pfam" id="PF09349"/>
    </source>
</evidence>
<dbReference type="GO" id="GO:0051997">
    <property type="term" value="F:2-oxo-4-hydroxy-4-carboxy-5-ureidoimidazoline decarboxylase activity"/>
    <property type="evidence" value="ECO:0007669"/>
    <property type="project" value="UniProtKB-EC"/>
</dbReference>
<dbReference type="GO" id="GO:0006144">
    <property type="term" value="P:purine nucleobase metabolic process"/>
    <property type="evidence" value="ECO:0007669"/>
    <property type="project" value="UniProtKB-KW"/>
</dbReference>
<feature type="domain" description="Oxo-4-hydroxy-4-carboxy-5-ureidoimidazoline decarboxylase" evidence="7">
    <location>
        <begin position="7"/>
        <end position="163"/>
    </location>
</feature>
<dbReference type="Gene3D" id="1.10.3330.10">
    <property type="entry name" value="Oxo-4-hydroxy-4-carboxy-5-ureidoimidazoline decarboxylase"/>
    <property type="match status" value="1"/>
</dbReference>
<dbReference type="PANTHER" id="PTHR43466">
    <property type="entry name" value="2-OXO-4-HYDROXY-4-CARBOXY-5-UREIDOIMIDAZOLINE DECARBOXYLASE-RELATED"/>
    <property type="match status" value="1"/>
</dbReference>
<proteinExistence type="predicted"/>
<dbReference type="NCBIfam" id="TIGR03180">
    <property type="entry name" value="UraD_2"/>
    <property type="match status" value="1"/>
</dbReference>
<dbReference type="InterPro" id="IPR017595">
    <property type="entry name" value="OHCU_decarboxylase-2"/>
</dbReference>
<comment type="catalytic activity">
    <reaction evidence="1">
        <text>5-hydroxy-2-oxo-4-ureido-2,5-dihydro-1H-imidazole-5-carboxylate + H(+) = (S)-allantoin + CO2</text>
        <dbReference type="Rhea" id="RHEA:26301"/>
        <dbReference type="ChEBI" id="CHEBI:15378"/>
        <dbReference type="ChEBI" id="CHEBI:15678"/>
        <dbReference type="ChEBI" id="CHEBI:16526"/>
        <dbReference type="ChEBI" id="CHEBI:58639"/>
        <dbReference type="EC" id="4.1.1.97"/>
    </reaction>
</comment>
<evidence type="ECO:0000313" key="9">
    <source>
        <dbReference type="Proteomes" id="UP000078596"/>
    </source>
</evidence>
<reference evidence="8 9" key="1">
    <citation type="submission" date="2016-06" db="EMBL/GenBank/DDBJ databases">
        <title>Insight into the functional genes involving in sulfur oxidation in Pearl River water.</title>
        <authorList>
            <person name="Luo J."/>
            <person name="Tan X."/>
            <person name="Lin W."/>
        </authorList>
    </citation>
    <scope>NUCLEOTIDE SEQUENCE [LARGE SCALE GENOMIC DNA]</scope>
    <source>
        <strain evidence="8 9">LS2</strain>
    </source>
</reference>
<accession>A0A191ZE13</accession>
<dbReference type="EC" id="4.1.1.97" evidence="3"/>
<evidence type="ECO:0000256" key="1">
    <source>
        <dbReference type="ARBA" id="ARBA00001163"/>
    </source>
</evidence>
<comment type="pathway">
    <text evidence="2">Purine metabolism; urate degradation; (S)-allantoin from urate: step 3/3.</text>
</comment>
<dbReference type="PANTHER" id="PTHR43466:SF1">
    <property type="entry name" value="2-OXO-4-HYDROXY-4-CARBOXY-5-UREIDOIMIDAZOLINE DECARBOXYLASE-RELATED"/>
    <property type="match status" value="1"/>
</dbReference>